<dbReference type="EMBL" id="VCBC01000005">
    <property type="protein sequence ID" value="TLU66146.1"/>
    <property type="molecule type" value="Genomic_DNA"/>
</dbReference>
<comment type="caution">
    <text evidence="1">The sequence shown here is derived from an EMBL/GenBank/DDBJ whole genome shotgun (WGS) entry which is preliminary data.</text>
</comment>
<dbReference type="RefSeq" id="WP_138319022.1">
    <property type="nucleotide sequence ID" value="NZ_VCBC01000005.1"/>
</dbReference>
<keyword evidence="2" id="KW-1185">Reference proteome</keyword>
<dbReference type="OrthoDB" id="9819285at2"/>
<reference evidence="1 2" key="1">
    <citation type="submission" date="2019-05" db="EMBL/GenBank/DDBJ databases">
        <title>Genome sequences of Thalassotalea litorea 1K03283.</title>
        <authorList>
            <person name="Zhang D."/>
        </authorList>
    </citation>
    <scope>NUCLEOTIDE SEQUENCE [LARGE SCALE GENOMIC DNA]</scope>
    <source>
        <strain evidence="1 2">MCCC 1K03283</strain>
    </source>
</reference>
<dbReference type="AlphaFoldDB" id="A0A5R9ISH2"/>
<evidence type="ECO:0000313" key="1">
    <source>
        <dbReference type="EMBL" id="TLU66146.1"/>
    </source>
</evidence>
<accession>A0A5R9ISH2</accession>
<dbReference type="Proteomes" id="UP000307790">
    <property type="component" value="Unassembled WGS sequence"/>
</dbReference>
<organism evidence="1 2">
    <name type="scientific">Thalassotalea litorea</name>
    <dbReference type="NCBI Taxonomy" id="2020715"/>
    <lineage>
        <taxon>Bacteria</taxon>
        <taxon>Pseudomonadati</taxon>
        <taxon>Pseudomonadota</taxon>
        <taxon>Gammaproteobacteria</taxon>
        <taxon>Alteromonadales</taxon>
        <taxon>Colwelliaceae</taxon>
        <taxon>Thalassotalea</taxon>
    </lineage>
</organism>
<gene>
    <name evidence="1" type="ORF">FE810_05345</name>
</gene>
<sequence>MGNKLLIVADGDLGNYYEYDITDLRSRHIVFSEAGRLHSKQIIEAKLHVDFESIDVLADGEVIVLSERLRSLVSDKGTIISYPSRFGEYAQAGLEGLASRPTPGERGSYDIAVLWEGGYPIARFLPAEIAPPTRALRPVVILHTLVNGVVPKPSKEVVLNTDSLSKWVDQKEPKGQEPHAFRFRAPDLVWHRDGFIVLLSSVRMPSSDDSNRYGPAVLQRFDLSGEPIGQPFELAPQLKSLKVPVNKNWEGLAWYEPGKTLMLVNDDDRNDAHVPLIDIPLGW</sequence>
<protein>
    <recommendedName>
        <fullName evidence="3">Esterase-like activity of phytase family protein</fullName>
    </recommendedName>
</protein>
<evidence type="ECO:0008006" key="3">
    <source>
        <dbReference type="Google" id="ProtNLM"/>
    </source>
</evidence>
<proteinExistence type="predicted"/>
<name>A0A5R9ISH2_9GAMM</name>
<evidence type="ECO:0000313" key="2">
    <source>
        <dbReference type="Proteomes" id="UP000307790"/>
    </source>
</evidence>